<gene>
    <name evidence="2" type="ORF">MNODULE_15955</name>
</gene>
<dbReference type="SMART" id="SM00450">
    <property type="entry name" value="RHOD"/>
    <property type="match status" value="1"/>
</dbReference>
<feature type="domain" description="Rhodanese" evidence="1">
    <location>
        <begin position="29"/>
        <end position="119"/>
    </location>
</feature>
<dbReference type="EMBL" id="VTOW01000003">
    <property type="protein sequence ID" value="NKE72244.1"/>
    <property type="molecule type" value="Genomic_DNA"/>
</dbReference>
<proteinExistence type="predicted"/>
<dbReference type="CDD" id="cd00158">
    <property type="entry name" value="RHOD"/>
    <property type="match status" value="1"/>
</dbReference>
<organism evidence="2 3">
    <name type="scientific">Candidatus Manganitrophus noduliformans</name>
    <dbReference type="NCBI Taxonomy" id="2606439"/>
    <lineage>
        <taxon>Bacteria</taxon>
        <taxon>Pseudomonadati</taxon>
        <taxon>Nitrospirota</taxon>
        <taxon>Nitrospiria</taxon>
        <taxon>Candidatus Troglogloeales</taxon>
        <taxon>Candidatus Manganitrophaceae</taxon>
        <taxon>Candidatus Manganitrophus</taxon>
    </lineage>
</organism>
<comment type="caution">
    <text evidence="2">The sequence shown here is derived from an EMBL/GenBank/DDBJ whole genome shotgun (WGS) entry which is preliminary data.</text>
</comment>
<accession>A0A7X6DSA9</accession>
<keyword evidence="2" id="KW-0808">Transferase</keyword>
<dbReference type="InterPro" id="IPR001763">
    <property type="entry name" value="Rhodanese-like_dom"/>
</dbReference>
<dbReference type="Pfam" id="PF00581">
    <property type="entry name" value="Rhodanese"/>
    <property type="match status" value="1"/>
</dbReference>
<dbReference type="AlphaFoldDB" id="A0A7X6DSA9"/>
<dbReference type="PANTHER" id="PTHR44086:SF13">
    <property type="entry name" value="THIOSULFATE SULFURTRANSFERASE PSPE"/>
    <property type="match status" value="1"/>
</dbReference>
<name>A0A7X6DSA9_9BACT</name>
<dbReference type="Gene3D" id="3.40.250.10">
    <property type="entry name" value="Rhodanese-like domain"/>
    <property type="match status" value="1"/>
</dbReference>
<dbReference type="Proteomes" id="UP000534783">
    <property type="component" value="Unassembled WGS sequence"/>
</dbReference>
<dbReference type="GO" id="GO:0004792">
    <property type="term" value="F:thiosulfate-cyanide sulfurtransferase activity"/>
    <property type="evidence" value="ECO:0007669"/>
    <property type="project" value="TreeGrafter"/>
</dbReference>
<dbReference type="PANTHER" id="PTHR44086">
    <property type="entry name" value="THIOSULFATE SULFURTRANSFERASE RDL2, MITOCHONDRIAL-RELATED"/>
    <property type="match status" value="1"/>
</dbReference>
<dbReference type="SUPFAM" id="SSF52821">
    <property type="entry name" value="Rhodanese/Cell cycle control phosphatase"/>
    <property type="match status" value="1"/>
</dbReference>
<dbReference type="InterPro" id="IPR036873">
    <property type="entry name" value="Rhodanese-like_dom_sf"/>
</dbReference>
<reference evidence="2 3" key="1">
    <citation type="journal article" date="2020" name="Nature">
        <title>Bacterial chemolithoautotrophy via manganese oxidation.</title>
        <authorList>
            <person name="Yu H."/>
            <person name="Leadbetter J.R."/>
        </authorList>
    </citation>
    <scope>NUCLEOTIDE SEQUENCE [LARGE SCALE GENOMIC DNA]</scope>
    <source>
        <strain evidence="2 3">Mn-1</strain>
    </source>
</reference>
<evidence type="ECO:0000313" key="2">
    <source>
        <dbReference type="EMBL" id="NKE72244.1"/>
    </source>
</evidence>
<sequence>MKMWRDLVAEAKREVPLLQVKDVQEKIERGEAFTLIDVREADEFQAGRVPKSRNIPRGILEMEMERHFKDATQPVILYCAAGGRSAVAAQVLKKMGYENVSSMEGGFEVWRRLGLPVER</sequence>
<dbReference type="RefSeq" id="WP_168061723.1">
    <property type="nucleotide sequence ID" value="NZ_VTOW01000003.1"/>
</dbReference>
<dbReference type="PROSITE" id="PS50206">
    <property type="entry name" value="RHODANESE_3"/>
    <property type="match status" value="1"/>
</dbReference>
<keyword evidence="3" id="KW-1185">Reference proteome</keyword>
<protein>
    <submittedName>
        <fullName evidence="2">Sulfurtransferase</fullName>
    </submittedName>
</protein>
<evidence type="ECO:0000313" key="3">
    <source>
        <dbReference type="Proteomes" id="UP000534783"/>
    </source>
</evidence>
<evidence type="ECO:0000259" key="1">
    <source>
        <dbReference type="PROSITE" id="PS50206"/>
    </source>
</evidence>